<dbReference type="SUPFAM" id="SSF53474">
    <property type="entry name" value="alpha/beta-Hydrolases"/>
    <property type="match status" value="1"/>
</dbReference>
<dbReference type="Pfam" id="PF08386">
    <property type="entry name" value="Abhydrolase_4"/>
    <property type="match status" value="1"/>
</dbReference>
<dbReference type="InterPro" id="IPR013595">
    <property type="entry name" value="Pept_S33_TAP-like_C"/>
</dbReference>
<comment type="caution">
    <text evidence="2">The sequence shown here is derived from an EMBL/GenBank/DDBJ whole genome shotgun (WGS) entry which is preliminary data.</text>
</comment>
<dbReference type="AlphaFoldDB" id="A0A8H2XIX7"/>
<organism evidence="2 3">
    <name type="scientific">Rhizoctonia solani</name>
    <dbReference type="NCBI Taxonomy" id="456999"/>
    <lineage>
        <taxon>Eukaryota</taxon>
        <taxon>Fungi</taxon>
        <taxon>Dikarya</taxon>
        <taxon>Basidiomycota</taxon>
        <taxon>Agaricomycotina</taxon>
        <taxon>Agaricomycetes</taxon>
        <taxon>Cantharellales</taxon>
        <taxon>Ceratobasidiaceae</taxon>
        <taxon>Rhizoctonia</taxon>
    </lineage>
</organism>
<evidence type="ECO:0000313" key="2">
    <source>
        <dbReference type="EMBL" id="CAE6427837.1"/>
    </source>
</evidence>
<dbReference type="EMBL" id="CAJMXA010000365">
    <property type="protein sequence ID" value="CAE6427837.1"/>
    <property type="molecule type" value="Genomic_DNA"/>
</dbReference>
<dbReference type="Proteomes" id="UP000663853">
    <property type="component" value="Unassembled WGS sequence"/>
</dbReference>
<sequence>MFGPVTPKIPGTYCHRWPVRAVERYTGPWNKKLSNPILVIGNQADPITPYINAKSVADALGDSAVLVEQDDFGHSSLAMHSNCTISVLQKYFLHNKLPQKDEFCGTNQELFPGTGITKRTLRNI</sequence>
<accession>A0A8H2XIX7</accession>
<protein>
    <recommendedName>
        <fullName evidence="1">Peptidase S33 tripeptidyl aminopeptidase-like C-terminal domain-containing protein</fullName>
    </recommendedName>
</protein>
<dbReference type="InterPro" id="IPR029058">
    <property type="entry name" value="AB_hydrolase_fold"/>
</dbReference>
<evidence type="ECO:0000313" key="3">
    <source>
        <dbReference type="Proteomes" id="UP000663853"/>
    </source>
</evidence>
<feature type="domain" description="Peptidase S33 tripeptidyl aminopeptidase-like C-terminal" evidence="1">
    <location>
        <begin position="12"/>
        <end position="104"/>
    </location>
</feature>
<gene>
    <name evidence="2" type="ORF">RDB_LOCUS20217</name>
</gene>
<reference evidence="2" key="1">
    <citation type="submission" date="2021-01" db="EMBL/GenBank/DDBJ databases">
        <authorList>
            <person name="Kaushik A."/>
        </authorList>
    </citation>
    <scope>NUCLEOTIDE SEQUENCE</scope>
    <source>
        <strain evidence="2">AG6-10EEA</strain>
    </source>
</reference>
<proteinExistence type="predicted"/>
<evidence type="ECO:0000259" key="1">
    <source>
        <dbReference type="Pfam" id="PF08386"/>
    </source>
</evidence>
<name>A0A8H2XIX7_9AGAM</name>